<evidence type="ECO:0000313" key="2">
    <source>
        <dbReference type="EMBL" id="RDY02743.1"/>
    </source>
</evidence>
<keyword evidence="3" id="KW-1185">Reference proteome</keyword>
<feature type="compositionally biased region" description="Basic and acidic residues" evidence="1">
    <location>
        <begin position="178"/>
        <end position="198"/>
    </location>
</feature>
<protein>
    <submittedName>
        <fullName evidence="2">Uncharacterized protein</fullName>
    </submittedName>
</protein>
<accession>A0A371HIX0</accession>
<dbReference type="EMBL" id="QJKJ01002469">
    <property type="protein sequence ID" value="RDY02743.1"/>
    <property type="molecule type" value="Genomic_DNA"/>
</dbReference>
<feature type="non-terminal residue" evidence="2">
    <location>
        <position position="305"/>
    </location>
</feature>
<name>A0A371HIX0_MUCPR</name>
<evidence type="ECO:0000256" key="1">
    <source>
        <dbReference type="SAM" id="MobiDB-lite"/>
    </source>
</evidence>
<evidence type="ECO:0000313" key="3">
    <source>
        <dbReference type="Proteomes" id="UP000257109"/>
    </source>
</evidence>
<gene>
    <name evidence="2" type="ORF">CR513_13762</name>
</gene>
<comment type="caution">
    <text evidence="2">The sequence shown here is derived from an EMBL/GenBank/DDBJ whole genome shotgun (WGS) entry which is preliminary data.</text>
</comment>
<sequence>MRAPSLLSRITTGTTRHMISVSKDVYNYKGMEFLELDLGNKIVIHEQSMTKDTTSHQLSRNLPMPIIGELLRDPRQGQQSKSCVLQNTNTNQGDQEDSQRDLAGTIGESLQGPPIRGKLKNLEAEVQRNKNLLKGQGASKAGSTLSKERLRQSQRQRRSHLNQTKPTSQDRFCGRPQNRADSHPKPDPSQHQRADSTKSKIQARVNIVAFMTRKRSSSSLHPFDLEIEKTLNKIKKSKNMHVGHTSDSTSSIPEIDNFDIKPGFANNLLYKPESMENNDRTLKELVKPDILYQPWCIQYPQLEPA</sequence>
<dbReference type="AlphaFoldDB" id="A0A371HIX0"/>
<dbReference type="Proteomes" id="UP000257109">
    <property type="component" value="Unassembled WGS sequence"/>
</dbReference>
<organism evidence="2 3">
    <name type="scientific">Mucuna pruriens</name>
    <name type="common">Velvet bean</name>
    <name type="synonym">Dolichos pruriens</name>
    <dbReference type="NCBI Taxonomy" id="157652"/>
    <lineage>
        <taxon>Eukaryota</taxon>
        <taxon>Viridiplantae</taxon>
        <taxon>Streptophyta</taxon>
        <taxon>Embryophyta</taxon>
        <taxon>Tracheophyta</taxon>
        <taxon>Spermatophyta</taxon>
        <taxon>Magnoliopsida</taxon>
        <taxon>eudicotyledons</taxon>
        <taxon>Gunneridae</taxon>
        <taxon>Pentapetalae</taxon>
        <taxon>rosids</taxon>
        <taxon>fabids</taxon>
        <taxon>Fabales</taxon>
        <taxon>Fabaceae</taxon>
        <taxon>Papilionoideae</taxon>
        <taxon>50 kb inversion clade</taxon>
        <taxon>NPAAA clade</taxon>
        <taxon>indigoferoid/millettioid clade</taxon>
        <taxon>Phaseoleae</taxon>
        <taxon>Mucuna</taxon>
    </lineage>
</organism>
<feature type="region of interest" description="Disordered" evidence="1">
    <location>
        <begin position="130"/>
        <end position="201"/>
    </location>
</feature>
<proteinExistence type="predicted"/>
<reference evidence="2" key="1">
    <citation type="submission" date="2018-05" db="EMBL/GenBank/DDBJ databases">
        <title>Draft genome of Mucuna pruriens seed.</title>
        <authorList>
            <person name="Nnadi N.E."/>
            <person name="Vos R."/>
            <person name="Hasami M.H."/>
            <person name="Devisetty U.K."/>
            <person name="Aguiy J.C."/>
        </authorList>
    </citation>
    <scope>NUCLEOTIDE SEQUENCE [LARGE SCALE GENOMIC DNA]</scope>
    <source>
        <strain evidence="2">JCA_2017</strain>
    </source>
</reference>